<dbReference type="EMBL" id="CM023481">
    <property type="protein sequence ID" value="KAH6946933.1"/>
    <property type="molecule type" value="Genomic_DNA"/>
</dbReference>
<comment type="caution">
    <text evidence="1">The sequence shown here is derived from an EMBL/GenBank/DDBJ whole genome shotgun (WGS) entry which is preliminary data.</text>
</comment>
<dbReference type="Proteomes" id="UP000821845">
    <property type="component" value="Chromosome 1"/>
</dbReference>
<evidence type="ECO:0000313" key="2">
    <source>
        <dbReference type="Proteomes" id="UP000821845"/>
    </source>
</evidence>
<name>A0ACB7TIN1_HYAAI</name>
<sequence length="231" mass="26006">MITRGSISIGGGGAAGAGSRCVLWFRSGIGSQRSGLSRRALAMSAIKGRGEEFGVLYGLKADGSDSSSDDSFGPFTLSLLKRELRKDYGRRAVELVCRYFRAIYNLSAYANKIAFLKRCRFMGVVPVEYRVECPDIKNTRNVVRILDTCSYKLMLADLKYSRMRKVQVSRLLELLHERLASLLSSKDLQKVLAFFKAKYESIFEETRLKQRAKLAELLEEYAINGRGEDDE</sequence>
<evidence type="ECO:0000313" key="1">
    <source>
        <dbReference type="EMBL" id="KAH6946933.1"/>
    </source>
</evidence>
<gene>
    <name evidence="1" type="ORF">HPB50_016179</name>
</gene>
<protein>
    <submittedName>
        <fullName evidence="1">Uncharacterized protein</fullName>
    </submittedName>
</protein>
<keyword evidence="2" id="KW-1185">Reference proteome</keyword>
<accession>A0ACB7TIN1</accession>
<organism evidence="1 2">
    <name type="scientific">Hyalomma asiaticum</name>
    <name type="common">Tick</name>
    <dbReference type="NCBI Taxonomy" id="266040"/>
    <lineage>
        <taxon>Eukaryota</taxon>
        <taxon>Metazoa</taxon>
        <taxon>Ecdysozoa</taxon>
        <taxon>Arthropoda</taxon>
        <taxon>Chelicerata</taxon>
        <taxon>Arachnida</taxon>
        <taxon>Acari</taxon>
        <taxon>Parasitiformes</taxon>
        <taxon>Ixodida</taxon>
        <taxon>Ixodoidea</taxon>
        <taxon>Ixodidae</taxon>
        <taxon>Hyalomminae</taxon>
        <taxon>Hyalomma</taxon>
    </lineage>
</organism>
<reference evidence="1" key="1">
    <citation type="submission" date="2020-05" db="EMBL/GenBank/DDBJ databases">
        <title>Large-scale comparative analyses of tick genomes elucidate their genetic diversity and vector capacities.</title>
        <authorList>
            <person name="Jia N."/>
            <person name="Wang J."/>
            <person name="Shi W."/>
            <person name="Du L."/>
            <person name="Sun Y."/>
            <person name="Zhan W."/>
            <person name="Jiang J."/>
            <person name="Wang Q."/>
            <person name="Zhang B."/>
            <person name="Ji P."/>
            <person name="Sakyi L.B."/>
            <person name="Cui X."/>
            <person name="Yuan T."/>
            <person name="Jiang B."/>
            <person name="Yang W."/>
            <person name="Lam T.T.-Y."/>
            <person name="Chang Q."/>
            <person name="Ding S."/>
            <person name="Wang X."/>
            <person name="Zhu J."/>
            <person name="Ruan X."/>
            <person name="Zhao L."/>
            <person name="Wei J."/>
            <person name="Que T."/>
            <person name="Du C."/>
            <person name="Cheng J."/>
            <person name="Dai P."/>
            <person name="Han X."/>
            <person name="Huang E."/>
            <person name="Gao Y."/>
            <person name="Liu J."/>
            <person name="Shao H."/>
            <person name="Ye R."/>
            <person name="Li L."/>
            <person name="Wei W."/>
            <person name="Wang X."/>
            <person name="Wang C."/>
            <person name="Yang T."/>
            <person name="Huo Q."/>
            <person name="Li W."/>
            <person name="Guo W."/>
            <person name="Chen H."/>
            <person name="Zhou L."/>
            <person name="Ni X."/>
            <person name="Tian J."/>
            <person name="Zhou Y."/>
            <person name="Sheng Y."/>
            <person name="Liu T."/>
            <person name="Pan Y."/>
            <person name="Xia L."/>
            <person name="Li J."/>
            <person name="Zhao F."/>
            <person name="Cao W."/>
        </authorList>
    </citation>
    <scope>NUCLEOTIDE SEQUENCE</scope>
    <source>
        <strain evidence="1">Hyas-2018</strain>
    </source>
</reference>
<proteinExistence type="predicted"/>